<keyword evidence="2" id="KW-1185">Reference proteome</keyword>
<evidence type="ECO:0000313" key="1">
    <source>
        <dbReference type="EMBL" id="KYN12804.1"/>
    </source>
</evidence>
<reference evidence="1 2" key="1">
    <citation type="submission" date="2015-09" db="EMBL/GenBank/DDBJ databases">
        <title>Trachymyrmex cornetzi WGS genome.</title>
        <authorList>
            <person name="Nygaard S."/>
            <person name="Hu H."/>
            <person name="Boomsma J."/>
            <person name="Zhang G."/>
        </authorList>
    </citation>
    <scope>NUCLEOTIDE SEQUENCE [LARGE SCALE GENOMIC DNA]</scope>
    <source>
        <strain evidence="1">Tcor2-1</strain>
        <tissue evidence="1">Whole body</tissue>
    </source>
</reference>
<organism evidence="1 2">
    <name type="scientific">Trachymyrmex cornetzi</name>
    <dbReference type="NCBI Taxonomy" id="471704"/>
    <lineage>
        <taxon>Eukaryota</taxon>
        <taxon>Metazoa</taxon>
        <taxon>Ecdysozoa</taxon>
        <taxon>Arthropoda</taxon>
        <taxon>Hexapoda</taxon>
        <taxon>Insecta</taxon>
        <taxon>Pterygota</taxon>
        <taxon>Neoptera</taxon>
        <taxon>Endopterygota</taxon>
        <taxon>Hymenoptera</taxon>
        <taxon>Apocrita</taxon>
        <taxon>Aculeata</taxon>
        <taxon>Formicoidea</taxon>
        <taxon>Formicidae</taxon>
        <taxon>Myrmicinae</taxon>
        <taxon>Trachymyrmex</taxon>
    </lineage>
</organism>
<dbReference type="AlphaFoldDB" id="A0A151IXI7"/>
<dbReference type="EMBL" id="KQ980801">
    <property type="protein sequence ID" value="KYN12804.1"/>
    <property type="molecule type" value="Genomic_DNA"/>
</dbReference>
<evidence type="ECO:0000313" key="2">
    <source>
        <dbReference type="Proteomes" id="UP000078492"/>
    </source>
</evidence>
<accession>A0A151IXI7</accession>
<gene>
    <name evidence="1" type="ORF">ALC57_15019</name>
</gene>
<dbReference type="Proteomes" id="UP000078492">
    <property type="component" value="Unassembled WGS sequence"/>
</dbReference>
<name>A0A151IXI7_9HYME</name>
<sequence>MSISQRRNLESTHQTTLALTPGLHNKAVPIFIELPLCRTGIGGSTSFPPPDFPVCFVSESRSGGGGGGSYGGGGGGGGGGVEMRTTVMVVAARRWWWAAAFPSGSISMYMYLWARVTSYAALPTPLWDGSHSSWHLIERSADLPRVPVHKCIGTTETYEPKARERADADTAPKGYSAQCEKVALTGPVRLYTHRPETHTSLHLEIRLEEYASARARVRLFVCSHFNRGWKDVDTCVLVEERRAVPYSRSSLPGELEFLAADRILSRESRDARLATIYATSWASRCAGALYIHNVIHQNVVMRLIVYRRPSESSGMYFPKRNGNANDLFALLRYIVIDAGHHRIDVTNVGGCSDH</sequence>
<dbReference type="STRING" id="471704.A0A151IXI7"/>
<protein>
    <submittedName>
        <fullName evidence="1">Uncharacterized protein</fullName>
    </submittedName>
</protein>
<proteinExistence type="predicted"/>